<keyword evidence="10" id="KW-1185">Reference proteome</keyword>
<gene>
    <name evidence="9" type="ORF">V6N12_026571</name>
</gene>
<accession>A0ABR2DSI1</accession>
<dbReference type="Pfam" id="PF00664">
    <property type="entry name" value="ABC_membrane"/>
    <property type="match status" value="1"/>
</dbReference>
<keyword evidence="4" id="KW-0067">ATP-binding</keyword>
<dbReference type="InterPro" id="IPR050173">
    <property type="entry name" value="ABC_transporter_C-like"/>
</dbReference>
<keyword evidence="2 7" id="KW-0812">Transmembrane</keyword>
<dbReference type="PROSITE" id="PS50929">
    <property type="entry name" value="ABC_TM1F"/>
    <property type="match status" value="1"/>
</dbReference>
<evidence type="ECO:0000256" key="2">
    <source>
        <dbReference type="ARBA" id="ARBA00022692"/>
    </source>
</evidence>
<dbReference type="InterPro" id="IPR011527">
    <property type="entry name" value="ABC1_TM_dom"/>
</dbReference>
<feature type="domain" description="ABC transmembrane type-1" evidence="8">
    <location>
        <begin position="141"/>
        <end position="213"/>
    </location>
</feature>
<evidence type="ECO:0000256" key="4">
    <source>
        <dbReference type="ARBA" id="ARBA00022840"/>
    </source>
</evidence>
<keyword evidence="6 7" id="KW-0472">Membrane</keyword>
<comment type="caution">
    <text evidence="9">The sequence shown here is derived from an EMBL/GenBank/DDBJ whole genome shotgun (WGS) entry which is preliminary data.</text>
</comment>
<evidence type="ECO:0000256" key="1">
    <source>
        <dbReference type="ARBA" id="ARBA00022448"/>
    </source>
</evidence>
<evidence type="ECO:0000256" key="5">
    <source>
        <dbReference type="ARBA" id="ARBA00022989"/>
    </source>
</evidence>
<keyword evidence="5 7" id="KW-1133">Transmembrane helix</keyword>
<organism evidence="9 10">
    <name type="scientific">Hibiscus sabdariffa</name>
    <name type="common">roselle</name>
    <dbReference type="NCBI Taxonomy" id="183260"/>
    <lineage>
        <taxon>Eukaryota</taxon>
        <taxon>Viridiplantae</taxon>
        <taxon>Streptophyta</taxon>
        <taxon>Embryophyta</taxon>
        <taxon>Tracheophyta</taxon>
        <taxon>Spermatophyta</taxon>
        <taxon>Magnoliopsida</taxon>
        <taxon>eudicotyledons</taxon>
        <taxon>Gunneridae</taxon>
        <taxon>Pentapetalae</taxon>
        <taxon>rosids</taxon>
        <taxon>malvids</taxon>
        <taxon>Malvales</taxon>
        <taxon>Malvaceae</taxon>
        <taxon>Malvoideae</taxon>
        <taxon>Hibiscus</taxon>
    </lineage>
</organism>
<reference evidence="9 10" key="1">
    <citation type="journal article" date="2024" name="G3 (Bethesda)">
        <title>Genome assembly of Hibiscus sabdariffa L. provides insights into metabolisms of medicinal natural products.</title>
        <authorList>
            <person name="Kim T."/>
        </authorList>
    </citation>
    <scope>NUCLEOTIDE SEQUENCE [LARGE SCALE GENOMIC DNA]</scope>
    <source>
        <strain evidence="9">TK-2024</strain>
        <tissue evidence="9">Old leaves</tissue>
    </source>
</reference>
<dbReference type="InterPro" id="IPR027417">
    <property type="entry name" value="P-loop_NTPase"/>
</dbReference>
<sequence>MSGHFRFLPKCQALIGKSFSVTFVASFGIIGNAEVFSCGDGESRVQKSIWFTSKVFEDQPKMGEAVPFYCLAFSASWLEVNVGLCRRAVDAHTGSHLFKKVLLGILSSKTVIYVTHQVEFLPAADLILVMKNGRITQAGNGRILNRASTDQSAVDLNIPFQVGSFVFAVIQLLGIIAVMSQVAWQIFIIFIPVISICIWYQQYYISSARELARLVGGIIDPAIAGSIPSEPALVIETNCPDQSWPFRGEVNINDLQVRYAPHMPLVLRGTVRSNLDPLEEYTDEQIWEALDKCQLGDEVRKKEGKLESSVSENGENWSMGQRQLEHFSNCTVITIAHRITSVIDSDMVLLLSQGVIEEFDSPARLLENKSSSFAQLVAEYSMRSK</sequence>
<protein>
    <recommendedName>
        <fullName evidence="8">ABC transmembrane type-1 domain-containing protein</fullName>
    </recommendedName>
</protein>
<dbReference type="Gene3D" id="1.20.1560.10">
    <property type="entry name" value="ABC transporter type 1, transmembrane domain"/>
    <property type="match status" value="1"/>
</dbReference>
<dbReference type="PANTHER" id="PTHR24223:SF181">
    <property type="entry name" value="ABC TRANSPORTER C FAMILY MEMBER 3"/>
    <property type="match status" value="1"/>
</dbReference>
<feature type="transmembrane region" description="Helical" evidence="7">
    <location>
        <begin position="156"/>
        <end position="176"/>
    </location>
</feature>
<proteinExistence type="predicted"/>
<dbReference type="SUPFAM" id="SSF52540">
    <property type="entry name" value="P-loop containing nucleoside triphosphate hydrolases"/>
    <property type="match status" value="2"/>
</dbReference>
<dbReference type="SUPFAM" id="SSF90123">
    <property type="entry name" value="ABC transporter transmembrane region"/>
    <property type="match status" value="1"/>
</dbReference>
<dbReference type="PANTHER" id="PTHR24223">
    <property type="entry name" value="ATP-BINDING CASSETTE SUB-FAMILY C"/>
    <property type="match status" value="1"/>
</dbReference>
<keyword evidence="1" id="KW-0813">Transport</keyword>
<evidence type="ECO:0000259" key="8">
    <source>
        <dbReference type="PROSITE" id="PS50929"/>
    </source>
</evidence>
<name>A0ABR2DSI1_9ROSI</name>
<evidence type="ECO:0000313" key="10">
    <source>
        <dbReference type="Proteomes" id="UP001472677"/>
    </source>
</evidence>
<evidence type="ECO:0000256" key="3">
    <source>
        <dbReference type="ARBA" id="ARBA00022741"/>
    </source>
</evidence>
<dbReference type="Gene3D" id="3.40.50.300">
    <property type="entry name" value="P-loop containing nucleotide triphosphate hydrolases"/>
    <property type="match status" value="2"/>
</dbReference>
<keyword evidence="3" id="KW-0547">Nucleotide-binding</keyword>
<dbReference type="EMBL" id="JBBPBM010000023">
    <property type="protein sequence ID" value="KAK8545749.1"/>
    <property type="molecule type" value="Genomic_DNA"/>
</dbReference>
<evidence type="ECO:0000256" key="6">
    <source>
        <dbReference type="ARBA" id="ARBA00023136"/>
    </source>
</evidence>
<dbReference type="Proteomes" id="UP001472677">
    <property type="component" value="Unassembled WGS sequence"/>
</dbReference>
<evidence type="ECO:0000256" key="7">
    <source>
        <dbReference type="SAM" id="Phobius"/>
    </source>
</evidence>
<evidence type="ECO:0000313" key="9">
    <source>
        <dbReference type="EMBL" id="KAK8545749.1"/>
    </source>
</evidence>
<feature type="transmembrane region" description="Helical" evidence="7">
    <location>
        <begin position="182"/>
        <end position="200"/>
    </location>
</feature>
<dbReference type="InterPro" id="IPR036640">
    <property type="entry name" value="ABC1_TM_sf"/>
</dbReference>